<dbReference type="GO" id="GO:0030694">
    <property type="term" value="C:bacterial-type flagellum basal body, rod"/>
    <property type="evidence" value="ECO:0007669"/>
    <property type="project" value="UniProtKB-UniRule"/>
</dbReference>
<comment type="similarity">
    <text evidence="2 4">Belongs to the flagella basal body rod proteins family.</text>
</comment>
<sequence length="247" mass="26463">MENASLVGLSRQVVLRRELDVIANNVANMNTTGFKAEQMVFSEFMMPNARDGTFPTQDQKLSFVQQRGTWHSFAPGNVEATGGAMDFAIDGEGFFVVETEAGERYTRSGEFGVNASGQLVTANGAPLLSTAGPIQLAPNETGLTIGRDGTIATSEGVRGRLRLVSFDDPRAIHKIGSNLYATTEDPKDAPATTAVVQGAVEKSNVKPIVEMSRLIEVNRAYTSISGILDAQNDIRRSAIEKLAEVPA</sequence>
<reference evidence="8" key="3">
    <citation type="submission" date="2023-01" db="EMBL/GenBank/DDBJ databases">
        <authorList>
            <person name="Sun Q."/>
            <person name="Evtushenko L."/>
        </authorList>
    </citation>
    <scope>NUCLEOTIDE SEQUENCE</scope>
    <source>
        <strain evidence="8">VKM B-1606</strain>
    </source>
</reference>
<dbReference type="InterPro" id="IPR019776">
    <property type="entry name" value="Flagellar_basal_body_rod_CS"/>
</dbReference>
<accession>A0A9W6IRY1</accession>
<dbReference type="Proteomes" id="UP001143400">
    <property type="component" value="Unassembled WGS sequence"/>
</dbReference>
<reference evidence="8" key="1">
    <citation type="journal article" date="2014" name="Int. J. Syst. Evol. Microbiol.">
        <title>Complete genome sequence of Corynebacterium casei LMG S-19264T (=DSM 44701T), isolated from a smear-ripened cheese.</title>
        <authorList>
            <consortium name="US DOE Joint Genome Institute (JGI-PGF)"/>
            <person name="Walter F."/>
            <person name="Albersmeier A."/>
            <person name="Kalinowski J."/>
            <person name="Ruckert C."/>
        </authorList>
    </citation>
    <scope>NUCLEOTIDE SEQUENCE</scope>
    <source>
        <strain evidence="8">VKM B-1606</strain>
    </source>
</reference>
<dbReference type="PANTHER" id="PTHR30435:SF19">
    <property type="entry name" value="FLAGELLAR BASAL-BODY ROD PROTEIN FLGG"/>
    <property type="match status" value="1"/>
</dbReference>
<dbReference type="Pfam" id="PF00460">
    <property type="entry name" value="Flg_bb_rod"/>
    <property type="match status" value="1"/>
</dbReference>
<evidence type="ECO:0000259" key="6">
    <source>
        <dbReference type="Pfam" id="PF06429"/>
    </source>
</evidence>
<dbReference type="AlphaFoldDB" id="A0A9W6IRY1"/>
<feature type="domain" description="Flagellar basal-body/hook protein C-terminal" evidence="6">
    <location>
        <begin position="196"/>
        <end position="239"/>
    </location>
</feature>
<comment type="caution">
    <text evidence="8">The sequence shown here is derived from an EMBL/GenBank/DDBJ whole genome shotgun (WGS) entry which is preliminary data.</text>
</comment>
<dbReference type="RefSeq" id="WP_204949486.1">
    <property type="nucleotide sequence ID" value="NZ_BSFF01000001.1"/>
</dbReference>
<dbReference type="Proteomes" id="UP000758856">
    <property type="component" value="Unassembled WGS sequence"/>
</dbReference>
<dbReference type="PROSITE" id="PS00588">
    <property type="entry name" value="FLAGELLA_BB_ROD"/>
    <property type="match status" value="1"/>
</dbReference>
<evidence type="ECO:0000256" key="4">
    <source>
        <dbReference type="RuleBase" id="RU362116"/>
    </source>
</evidence>
<evidence type="ECO:0000313" key="10">
    <source>
        <dbReference type="Proteomes" id="UP000758856"/>
    </source>
</evidence>
<dbReference type="NCBIfam" id="TIGR03506">
    <property type="entry name" value="FlgEFG_subfam"/>
    <property type="match status" value="1"/>
</dbReference>
<evidence type="ECO:0000313" key="8">
    <source>
        <dbReference type="EMBL" id="GLK54120.1"/>
    </source>
</evidence>
<dbReference type="SUPFAM" id="SSF117143">
    <property type="entry name" value="Flagellar hook protein flgE"/>
    <property type="match status" value="1"/>
</dbReference>
<dbReference type="EMBL" id="BSFF01000001">
    <property type="protein sequence ID" value="GLK54120.1"/>
    <property type="molecule type" value="Genomic_DNA"/>
</dbReference>
<keyword evidence="8" id="KW-0282">Flagellum</keyword>
<evidence type="ECO:0000313" key="11">
    <source>
        <dbReference type="Proteomes" id="UP001143400"/>
    </source>
</evidence>
<comment type="subunit">
    <text evidence="4">The basal body constitutes a major portion of the flagellar organelle and consists of five rings (E,L,P,S, and M) mounted on a central rod. The rod consists of about 26 subunits of FlgG in the distal portion, and FlgB, FlgC and FlgF are thought to build up the proximal portion of the rod with about 6 subunits each.</text>
</comment>
<keyword evidence="8" id="KW-0966">Cell projection</keyword>
<evidence type="ECO:0000256" key="3">
    <source>
        <dbReference type="ARBA" id="ARBA00023143"/>
    </source>
</evidence>
<keyword evidence="3 4" id="KW-0975">Bacterial flagellum</keyword>
<dbReference type="Pfam" id="PF06429">
    <property type="entry name" value="Flg_bbr_C"/>
    <property type="match status" value="1"/>
</dbReference>
<comment type="subcellular location">
    <subcellularLocation>
        <location evidence="1 4">Bacterial flagellum basal body</location>
    </subcellularLocation>
</comment>
<feature type="domain" description="Flagellar hook protein FlgE/F/G-like D1" evidence="7">
    <location>
        <begin position="88"/>
        <end position="152"/>
    </location>
</feature>
<dbReference type="InterPro" id="IPR010930">
    <property type="entry name" value="Flg_bb/hook_C_dom"/>
</dbReference>
<protein>
    <recommendedName>
        <fullName evidence="4">Flagellar basal-body rod protein FlgF</fullName>
    </recommendedName>
</protein>
<evidence type="ECO:0000256" key="1">
    <source>
        <dbReference type="ARBA" id="ARBA00004117"/>
    </source>
</evidence>
<reference evidence="9 10" key="2">
    <citation type="submission" date="2021-01" db="EMBL/GenBank/DDBJ databases">
        <title>Genomic Encyclopedia of Type Strains, Phase IV (KMG-IV): sequencing the most valuable type-strain genomes for metagenomic binning, comparative biology and taxonomic classification.</title>
        <authorList>
            <person name="Goeker M."/>
        </authorList>
    </citation>
    <scope>NUCLEOTIDE SEQUENCE [LARGE SCALE GENOMIC DNA]</scope>
    <source>
        <strain evidence="9 10">DSM 6130</strain>
    </source>
</reference>
<dbReference type="GO" id="GO:0071978">
    <property type="term" value="P:bacterial-type flagellum-dependent swarming motility"/>
    <property type="evidence" value="ECO:0007669"/>
    <property type="project" value="TreeGrafter"/>
</dbReference>
<dbReference type="InterPro" id="IPR001444">
    <property type="entry name" value="Flag_bb_rod_N"/>
</dbReference>
<dbReference type="Pfam" id="PF22692">
    <property type="entry name" value="LlgE_F_G_D1"/>
    <property type="match status" value="1"/>
</dbReference>
<dbReference type="InterPro" id="IPR053967">
    <property type="entry name" value="LlgE_F_G-like_D1"/>
</dbReference>
<dbReference type="EMBL" id="JAFBCY010000002">
    <property type="protein sequence ID" value="MBM7851062.1"/>
    <property type="molecule type" value="Genomic_DNA"/>
</dbReference>
<evidence type="ECO:0000259" key="5">
    <source>
        <dbReference type="Pfam" id="PF00460"/>
    </source>
</evidence>
<name>A0A9W6IRY1_9HYPH</name>
<feature type="domain" description="Flagellar basal body rod protein N-terminal" evidence="5">
    <location>
        <begin position="8"/>
        <end position="35"/>
    </location>
</feature>
<dbReference type="InterPro" id="IPR020013">
    <property type="entry name" value="Flagellar_FlgE/F/G"/>
</dbReference>
<organism evidence="8 11">
    <name type="scientific">Methylopila capsulata</name>
    <dbReference type="NCBI Taxonomy" id="61654"/>
    <lineage>
        <taxon>Bacteria</taxon>
        <taxon>Pseudomonadati</taxon>
        <taxon>Pseudomonadota</taxon>
        <taxon>Alphaproteobacteria</taxon>
        <taxon>Hyphomicrobiales</taxon>
        <taxon>Methylopilaceae</taxon>
        <taxon>Methylopila</taxon>
    </lineage>
</organism>
<evidence type="ECO:0000313" key="9">
    <source>
        <dbReference type="EMBL" id="MBM7851062.1"/>
    </source>
</evidence>
<dbReference type="InterPro" id="IPR012836">
    <property type="entry name" value="FlgF"/>
</dbReference>
<dbReference type="NCBIfam" id="TIGR02490">
    <property type="entry name" value="flgF"/>
    <property type="match status" value="1"/>
</dbReference>
<evidence type="ECO:0000259" key="7">
    <source>
        <dbReference type="Pfam" id="PF22692"/>
    </source>
</evidence>
<gene>
    <name evidence="8" type="primary">flgF</name>
    <name evidence="8" type="ORF">GCM10008170_01390</name>
    <name evidence="9" type="ORF">JOD31_001287</name>
</gene>
<dbReference type="InterPro" id="IPR037925">
    <property type="entry name" value="FlgE/F/G-like"/>
</dbReference>
<evidence type="ECO:0000256" key="2">
    <source>
        <dbReference type="ARBA" id="ARBA00009677"/>
    </source>
</evidence>
<keyword evidence="8" id="KW-0969">Cilium</keyword>
<proteinExistence type="inferred from homology"/>
<dbReference type="PANTHER" id="PTHR30435">
    <property type="entry name" value="FLAGELLAR PROTEIN"/>
    <property type="match status" value="1"/>
</dbReference>
<keyword evidence="10" id="KW-1185">Reference proteome</keyword>